<dbReference type="EMBL" id="JABWDY010009906">
    <property type="protein sequence ID" value="KAF5201078.1"/>
    <property type="molecule type" value="Genomic_DNA"/>
</dbReference>
<protein>
    <submittedName>
        <fullName evidence="1">Uncharacterized protein</fullName>
    </submittedName>
</protein>
<gene>
    <name evidence="1" type="ORF">FRX31_009335</name>
</gene>
<organism evidence="1 2">
    <name type="scientific">Thalictrum thalictroides</name>
    <name type="common">Rue-anemone</name>
    <name type="synonym">Anemone thalictroides</name>
    <dbReference type="NCBI Taxonomy" id="46969"/>
    <lineage>
        <taxon>Eukaryota</taxon>
        <taxon>Viridiplantae</taxon>
        <taxon>Streptophyta</taxon>
        <taxon>Embryophyta</taxon>
        <taxon>Tracheophyta</taxon>
        <taxon>Spermatophyta</taxon>
        <taxon>Magnoliopsida</taxon>
        <taxon>Ranunculales</taxon>
        <taxon>Ranunculaceae</taxon>
        <taxon>Thalictroideae</taxon>
        <taxon>Thalictrum</taxon>
    </lineage>
</organism>
<dbReference type="Proteomes" id="UP000554482">
    <property type="component" value="Unassembled WGS sequence"/>
</dbReference>
<comment type="caution">
    <text evidence="1">The sequence shown here is derived from an EMBL/GenBank/DDBJ whole genome shotgun (WGS) entry which is preliminary data.</text>
</comment>
<evidence type="ECO:0000313" key="2">
    <source>
        <dbReference type="Proteomes" id="UP000554482"/>
    </source>
</evidence>
<keyword evidence="2" id="KW-1185">Reference proteome</keyword>
<name>A0A7J6WWN6_THATH</name>
<accession>A0A7J6WWN6</accession>
<evidence type="ECO:0000313" key="1">
    <source>
        <dbReference type="EMBL" id="KAF5201078.1"/>
    </source>
</evidence>
<dbReference type="AlphaFoldDB" id="A0A7J6WWN6"/>
<proteinExistence type="predicted"/>
<reference evidence="1 2" key="1">
    <citation type="submission" date="2020-06" db="EMBL/GenBank/DDBJ databases">
        <title>Transcriptomic and genomic resources for Thalictrum thalictroides and T. hernandezii: Facilitating candidate gene discovery in an emerging model plant lineage.</title>
        <authorList>
            <person name="Arias T."/>
            <person name="Riano-Pachon D.M."/>
            <person name="Di Stilio V.S."/>
        </authorList>
    </citation>
    <scope>NUCLEOTIDE SEQUENCE [LARGE SCALE GENOMIC DNA]</scope>
    <source>
        <strain evidence="2">cv. WT478/WT964</strain>
        <tissue evidence="1">Leaves</tissue>
    </source>
</reference>
<sequence>MRKDIEETSCFGKDKEFNDSGDDVTEVELFKDRLYVREDIVVAPINKNKTKNKFEFKLSQASISFHYGNKIN</sequence>